<feature type="domain" description="CHAT" evidence="2">
    <location>
        <begin position="112"/>
        <end position="321"/>
    </location>
</feature>
<dbReference type="EMBL" id="SISG01000001">
    <property type="protein sequence ID" value="TBN57264.1"/>
    <property type="molecule type" value="Genomic_DNA"/>
</dbReference>
<evidence type="ECO:0000313" key="4">
    <source>
        <dbReference type="Proteomes" id="UP000294194"/>
    </source>
</evidence>
<feature type="compositionally biased region" description="Basic and acidic residues" evidence="1">
    <location>
        <begin position="57"/>
        <end position="67"/>
    </location>
</feature>
<dbReference type="Proteomes" id="UP000294194">
    <property type="component" value="Unassembled WGS sequence"/>
</dbReference>
<feature type="compositionally biased region" description="Basic and acidic residues" evidence="1">
    <location>
        <begin position="17"/>
        <end position="40"/>
    </location>
</feature>
<proteinExistence type="predicted"/>
<dbReference type="Pfam" id="PF12770">
    <property type="entry name" value="CHAT"/>
    <property type="match status" value="1"/>
</dbReference>
<gene>
    <name evidence="3" type="ORF">EYE40_07555</name>
</gene>
<protein>
    <submittedName>
        <fullName evidence="3">CHAT domain-containing protein</fullName>
    </submittedName>
</protein>
<dbReference type="InterPro" id="IPR024983">
    <property type="entry name" value="CHAT_dom"/>
</dbReference>
<organism evidence="3 4">
    <name type="scientific">Glaciihabitans arcticus</name>
    <dbReference type="NCBI Taxonomy" id="2668039"/>
    <lineage>
        <taxon>Bacteria</taxon>
        <taxon>Bacillati</taxon>
        <taxon>Actinomycetota</taxon>
        <taxon>Actinomycetes</taxon>
        <taxon>Micrococcales</taxon>
        <taxon>Microbacteriaceae</taxon>
        <taxon>Glaciihabitans</taxon>
    </lineage>
</organism>
<sequence length="361" mass="39130">MSASQYRAELARKRKQRVDAEKKASEFRIKENSRRSDATKARTSAGRTSNASTASTKMREASRKENEANAAGKQVGEWQRKAAGFGKQEAAIQEKLDKAEQAETVAAERKRAALEKRTESAARAFQLSTSRRLDSHQEQLSAVVETIRPPKPEKLRILMLSASPEGDLRIGREAKRIQAAIRNALGRDLVELKISPAATTDDLLDGLTGFRPHVVHFSGHSNESFVYFEADEDIFEDDAADEDMSVSIPADVFARALASVDEPPLLVLFNSCNSAPQAARLVESIVPFAIGMAQEIDDGDAISYAANFYAAIANGQSIAAADGIGRVALELAGLPGSDLPTLEFAVGSDPRSTWLVTLLET</sequence>
<dbReference type="RefSeq" id="WP_130981375.1">
    <property type="nucleotide sequence ID" value="NZ_SISG01000001.1"/>
</dbReference>
<keyword evidence="4" id="KW-1185">Reference proteome</keyword>
<reference evidence="4" key="1">
    <citation type="submission" date="2019-02" db="EMBL/GenBank/DDBJ databases">
        <title>Glaciihabitans arcticus sp. nov., a psychrotolerant bacterium isolated from polar soil.</title>
        <authorList>
            <person name="Dahal R.H."/>
        </authorList>
    </citation>
    <scope>NUCLEOTIDE SEQUENCE [LARGE SCALE GENOMIC DNA]</scope>
    <source>
        <strain evidence="4">RP-3-7</strain>
    </source>
</reference>
<evidence type="ECO:0000256" key="1">
    <source>
        <dbReference type="SAM" id="MobiDB-lite"/>
    </source>
</evidence>
<evidence type="ECO:0000313" key="3">
    <source>
        <dbReference type="EMBL" id="TBN57264.1"/>
    </source>
</evidence>
<evidence type="ECO:0000259" key="2">
    <source>
        <dbReference type="Pfam" id="PF12770"/>
    </source>
</evidence>
<feature type="compositionally biased region" description="Polar residues" evidence="1">
    <location>
        <begin position="41"/>
        <end position="56"/>
    </location>
</feature>
<name>A0A4Q9GSZ5_9MICO</name>
<feature type="region of interest" description="Disordered" evidence="1">
    <location>
        <begin position="1"/>
        <end position="77"/>
    </location>
</feature>
<accession>A0A4Q9GSZ5</accession>
<dbReference type="AlphaFoldDB" id="A0A4Q9GSZ5"/>
<comment type="caution">
    <text evidence="3">The sequence shown here is derived from an EMBL/GenBank/DDBJ whole genome shotgun (WGS) entry which is preliminary data.</text>
</comment>